<dbReference type="Gene3D" id="3.90.550.10">
    <property type="entry name" value="Spore Coat Polysaccharide Biosynthesis Protein SpsA, Chain A"/>
    <property type="match status" value="1"/>
</dbReference>
<sequence length="239" mass="25075">MPVAAVSCAAIGIIGKAPQPGRSKTRLATAIGATAASELSACFLRDVAAAIEAVPEALGRRGYGVYAPAGAEDIMRQLLPAEFGLLLQVGDDLGHVLIGAARALLDAGHDCVLLVNGDSPTLPPRFLARAIEALREPGDRMVLGPASDGGYYLIGLKQPHQRLFTRIAWGTETVARSTCDRAAEIGLATMLLPEWYDVDDIETLGWLQEELAGASTRFRAGGFAPASRAFLKAGPQTSP</sequence>
<gene>
    <name evidence="1" type="ORF">LMTR13_06410</name>
</gene>
<evidence type="ECO:0000313" key="1">
    <source>
        <dbReference type="EMBL" id="ANV99860.1"/>
    </source>
</evidence>
<dbReference type="InterPro" id="IPR018641">
    <property type="entry name" value="Trfase_1_rSAM/seldom-assoc"/>
</dbReference>
<dbReference type="AlphaFoldDB" id="A0A1B1UAV0"/>
<keyword evidence="2" id="KW-1185">Reference proteome</keyword>
<dbReference type="InterPro" id="IPR029044">
    <property type="entry name" value="Nucleotide-diphossugar_trans"/>
</dbReference>
<proteinExistence type="predicted"/>
<dbReference type="SUPFAM" id="SSF53448">
    <property type="entry name" value="Nucleotide-diphospho-sugar transferases"/>
    <property type="match status" value="1"/>
</dbReference>
<dbReference type="Proteomes" id="UP000092839">
    <property type="component" value="Chromosome"/>
</dbReference>
<protein>
    <recommendedName>
        <fullName evidence="3">Glycosyltransferase</fullName>
    </recommendedName>
</protein>
<dbReference type="KEGG" id="bic:LMTR13_06410"/>
<dbReference type="EMBL" id="CP016428">
    <property type="protein sequence ID" value="ANV99860.1"/>
    <property type="molecule type" value="Genomic_DNA"/>
</dbReference>
<name>A0A1B1UAV0_9BRAD</name>
<evidence type="ECO:0008006" key="3">
    <source>
        <dbReference type="Google" id="ProtNLM"/>
    </source>
</evidence>
<dbReference type="STRING" id="1274631.LMTR13_06410"/>
<accession>A0A1B1UAV0</accession>
<evidence type="ECO:0000313" key="2">
    <source>
        <dbReference type="Proteomes" id="UP000092839"/>
    </source>
</evidence>
<dbReference type="PANTHER" id="PTHR36529:SF1">
    <property type="entry name" value="GLYCOSYLTRANSFERASE"/>
    <property type="match status" value="1"/>
</dbReference>
<reference evidence="1 2" key="1">
    <citation type="submission" date="2016-07" db="EMBL/GenBank/DDBJ databases">
        <title>Complete genome sequence of Bradyrhizobium icense LMTR 13T, a potential inoculant strain isolated from lima bean (Phaseolus lunatus) in Peru.</title>
        <authorList>
            <person name="Ormeno-Orrillo E."/>
            <person name="Duran D."/>
            <person name="Rogel M.A."/>
            <person name="Rey L."/>
            <person name="Imperial J."/>
            <person name="Ruiz-Argueso T."/>
            <person name="Martinez-Romero E."/>
        </authorList>
    </citation>
    <scope>NUCLEOTIDE SEQUENCE [LARGE SCALE GENOMIC DNA]</scope>
    <source>
        <strain evidence="1 2">LMTR 13</strain>
    </source>
</reference>
<dbReference type="PANTHER" id="PTHR36529">
    <property type="entry name" value="SLL1095 PROTEIN"/>
    <property type="match status" value="1"/>
</dbReference>
<organism evidence="1 2">
    <name type="scientific">Bradyrhizobium icense</name>
    <dbReference type="NCBI Taxonomy" id="1274631"/>
    <lineage>
        <taxon>Bacteria</taxon>
        <taxon>Pseudomonadati</taxon>
        <taxon>Pseudomonadota</taxon>
        <taxon>Alphaproteobacteria</taxon>
        <taxon>Hyphomicrobiales</taxon>
        <taxon>Nitrobacteraceae</taxon>
        <taxon>Bradyrhizobium</taxon>
    </lineage>
</organism>
<dbReference type="Pfam" id="PF09837">
    <property type="entry name" value="DUF2064"/>
    <property type="match status" value="1"/>
</dbReference>
<dbReference type="NCBIfam" id="TIGR04282">
    <property type="entry name" value="glyco_like_cofC"/>
    <property type="match status" value="1"/>
</dbReference>